<protein>
    <recommendedName>
        <fullName evidence="3">Lipoprotein</fullName>
    </recommendedName>
</protein>
<gene>
    <name evidence="1" type="ORF">MYP_3373</name>
</gene>
<organism evidence="1 2">
    <name type="scientific">Sporocytophaga myxococcoides</name>
    <dbReference type="NCBI Taxonomy" id="153721"/>
    <lineage>
        <taxon>Bacteria</taxon>
        <taxon>Pseudomonadati</taxon>
        <taxon>Bacteroidota</taxon>
        <taxon>Cytophagia</taxon>
        <taxon>Cytophagales</taxon>
        <taxon>Cytophagaceae</taxon>
        <taxon>Sporocytophaga</taxon>
    </lineage>
</organism>
<evidence type="ECO:0000313" key="1">
    <source>
        <dbReference type="EMBL" id="GAL86144.1"/>
    </source>
</evidence>
<sequence>MEKVKSIYVLLLAVFIISCRSETESKKTTIESKTDTINKVNQHIYKNISDTTIDIRNRVFEFGSTTHLDECRFYFECDCCSGEFIFKPDYTFYYIDYCMSDLSVTRGTYHINNNYVYLSADSIRVQELYNWEQESDTSAIEYILSDSIIKPYKMQFAIHKCESNIKLIDMEDPAFVALSSDKNQDSILTILKKKGIIKRFVY</sequence>
<dbReference type="STRING" id="153721.MYP_3373"/>
<dbReference type="OrthoDB" id="966120at2"/>
<dbReference type="eggNOG" id="ENOG502ZDYT">
    <property type="taxonomic scope" value="Bacteria"/>
</dbReference>
<dbReference type="PROSITE" id="PS51257">
    <property type="entry name" value="PROKAR_LIPOPROTEIN"/>
    <property type="match status" value="1"/>
</dbReference>
<dbReference type="EMBL" id="BBLT01000006">
    <property type="protein sequence ID" value="GAL86144.1"/>
    <property type="molecule type" value="Genomic_DNA"/>
</dbReference>
<evidence type="ECO:0008006" key="3">
    <source>
        <dbReference type="Google" id="ProtNLM"/>
    </source>
</evidence>
<evidence type="ECO:0000313" key="2">
    <source>
        <dbReference type="Proteomes" id="UP000030185"/>
    </source>
</evidence>
<dbReference type="RefSeq" id="WP_045465440.1">
    <property type="nucleotide sequence ID" value="NZ_BBLT01000006.1"/>
</dbReference>
<dbReference type="AlphaFoldDB" id="A0A098LI48"/>
<keyword evidence="2" id="KW-1185">Reference proteome</keyword>
<name>A0A098LI48_9BACT</name>
<proteinExistence type="predicted"/>
<dbReference type="Proteomes" id="UP000030185">
    <property type="component" value="Unassembled WGS sequence"/>
</dbReference>
<reference evidence="1 2" key="1">
    <citation type="submission" date="2014-09" db="EMBL/GenBank/DDBJ databases">
        <title>Sporocytophaga myxococcoides PG-01 genome sequencing.</title>
        <authorList>
            <person name="Liu L."/>
            <person name="Gao P.J."/>
            <person name="Chen G.J."/>
            <person name="Wang L.S."/>
        </authorList>
    </citation>
    <scope>NUCLEOTIDE SEQUENCE [LARGE SCALE GENOMIC DNA]</scope>
    <source>
        <strain evidence="1 2">PG-01</strain>
    </source>
</reference>
<comment type="caution">
    <text evidence="1">The sequence shown here is derived from an EMBL/GenBank/DDBJ whole genome shotgun (WGS) entry which is preliminary data.</text>
</comment>
<accession>A0A098LI48</accession>